<dbReference type="Proteomes" id="UP000727056">
    <property type="component" value="Unassembled WGS sequence"/>
</dbReference>
<feature type="region of interest" description="Disordered" evidence="5">
    <location>
        <begin position="1"/>
        <end position="23"/>
    </location>
</feature>
<dbReference type="SUPFAM" id="SSF103473">
    <property type="entry name" value="MFS general substrate transporter"/>
    <property type="match status" value="1"/>
</dbReference>
<evidence type="ECO:0000259" key="7">
    <source>
        <dbReference type="PROSITE" id="PS50850"/>
    </source>
</evidence>
<reference evidence="8 9" key="1">
    <citation type="submission" date="2020-03" db="EMBL/GenBank/DDBJ databases">
        <title>Draft genome of Streptomyces sp. ventii, isolated from the Axial Seamount in the Pacific Ocean, and resequencing of the two type strains Streptomyces lonarensis strain NCL 716 and Streptomyces bohaiensis strain 11A07.</title>
        <authorList>
            <person name="Loughran R.M."/>
            <person name="Pfannmuller K.M."/>
            <person name="Wasson B.J."/>
            <person name="Deadmond M.C."/>
            <person name="Paddock B.E."/>
            <person name="Koyack M.J."/>
            <person name="Gallegos D.A."/>
            <person name="Mitchell E.A."/>
            <person name="Ushijima B."/>
            <person name="Saw J.H."/>
            <person name="Mcphail K.L."/>
            <person name="Videau P."/>
        </authorList>
    </citation>
    <scope>NUCLEOTIDE SEQUENCE [LARGE SCALE GENOMIC DNA]</scope>
    <source>
        <strain evidence="8 9">11A07</strain>
    </source>
</reference>
<dbReference type="InterPro" id="IPR036259">
    <property type="entry name" value="MFS_trans_sf"/>
</dbReference>
<keyword evidence="3 6" id="KW-1133">Transmembrane helix</keyword>
<feature type="transmembrane region" description="Helical" evidence="6">
    <location>
        <begin position="392"/>
        <end position="413"/>
    </location>
</feature>
<dbReference type="Pfam" id="PF07690">
    <property type="entry name" value="MFS_1"/>
    <property type="match status" value="1"/>
</dbReference>
<feature type="transmembrane region" description="Helical" evidence="6">
    <location>
        <begin position="31"/>
        <end position="50"/>
    </location>
</feature>
<name>A0ABX1CB76_9ACTN</name>
<feature type="transmembrane region" description="Helical" evidence="6">
    <location>
        <begin position="100"/>
        <end position="119"/>
    </location>
</feature>
<keyword evidence="2 6" id="KW-0812">Transmembrane</keyword>
<sequence length="423" mass="42851">MADRYDGDTVRTASRETKPRGDTMTAMSPRMALLVAVGLVLAAFNLRPAISGLGPLLEEVRAALAMSPTVAGLLTSAPALCFAVFGALTPRLSRRWGPTAVLVAGMAAITLGVALRPLAGSTGVFLLTSALALAGIAVSNGLMPVIVKRFFPDRVGTMTGLYSTGLALGTSGAAALTVPLTDALGGGWRTGLAIWAVPGALAVACWMTVVVRGRAAPGGPAAAATPADGPPVRITRSPTAWALAVFFGLQSTGAYVTMGWMAQIYRDAGLSATTAGTLVAVAMGMGVPLAFVLPKLAARFSHQGPLITVLGLCGVASYIGLMTAPAAGAWAWALLLGIANCAFPVVLTLIGLRARTGTGVSQLSAFVQSTGYLLCIPGPLLVGVLYGSTGGWHAPLMFMTVLALAQVAVGIVAGRDRVIEDGG</sequence>
<accession>A0ABX1CB76</accession>
<feature type="transmembrane region" description="Helical" evidence="6">
    <location>
        <begin position="125"/>
        <end position="147"/>
    </location>
</feature>
<dbReference type="PROSITE" id="PS50850">
    <property type="entry name" value="MFS"/>
    <property type="match status" value="1"/>
</dbReference>
<gene>
    <name evidence="8" type="ORF">HCN52_09435</name>
</gene>
<dbReference type="InterPro" id="IPR020846">
    <property type="entry name" value="MFS_dom"/>
</dbReference>
<feature type="transmembrane region" description="Helical" evidence="6">
    <location>
        <begin position="330"/>
        <end position="352"/>
    </location>
</feature>
<evidence type="ECO:0000256" key="2">
    <source>
        <dbReference type="ARBA" id="ARBA00022692"/>
    </source>
</evidence>
<feature type="transmembrane region" description="Helical" evidence="6">
    <location>
        <begin position="305"/>
        <end position="324"/>
    </location>
</feature>
<evidence type="ECO:0000256" key="1">
    <source>
        <dbReference type="ARBA" id="ARBA00004651"/>
    </source>
</evidence>
<dbReference type="InterPro" id="IPR011701">
    <property type="entry name" value="MFS"/>
</dbReference>
<feature type="transmembrane region" description="Helical" evidence="6">
    <location>
        <begin position="240"/>
        <end position="262"/>
    </location>
</feature>
<dbReference type="InterPro" id="IPR052524">
    <property type="entry name" value="MFS_Cyanate_Porter"/>
</dbReference>
<organism evidence="8 9">
    <name type="scientific">Streptomyces bohaiensis</name>
    <dbReference type="NCBI Taxonomy" id="1431344"/>
    <lineage>
        <taxon>Bacteria</taxon>
        <taxon>Bacillati</taxon>
        <taxon>Actinomycetota</taxon>
        <taxon>Actinomycetes</taxon>
        <taxon>Kitasatosporales</taxon>
        <taxon>Streptomycetaceae</taxon>
        <taxon>Streptomyces</taxon>
    </lineage>
</organism>
<feature type="transmembrane region" description="Helical" evidence="6">
    <location>
        <begin position="70"/>
        <end position="88"/>
    </location>
</feature>
<feature type="transmembrane region" description="Helical" evidence="6">
    <location>
        <begin position="268"/>
        <end position="293"/>
    </location>
</feature>
<dbReference type="CDD" id="cd17339">
    <property type="entry name" value="MFS_NIMT_CynX_like"/>
    <property type="match status" value="1"/>
</dbReference>
<feature type="compositionally biased region" description="Basic and acidic residues" evidence="5">
    <location>
        <begin position="1"/>
        <end position="21"/>
    </location>
</feature>
<evidence type="ECO:0000313" key="8">
    <source>
        <dbReference type="EMBL" id="NJQ15163.1"/>
    </source>
</evidence>
<feature type="domain" description="Major facilitator superfamily (MFS) profile" evidence="7">
    <location>
        <begin position="31"/>
        <end position="417"/>
    </location>
</feature>
<evidence type="ECO:0000256" key="4">
    <source>
        <dbReference type="ARBA" id="ARBA00023136"/>
    </source>
</evidence>
<dbReference type="Gene3D" id="1.20.1250.20">
    <property type="entry name" value="MFS general substrate transporter like domains"/>
    <property type="match status" value="2"/>
</dbReference>
<feature type="transmembrane region" description="Helical" evidence="6">
    <location>
        <begin position="159"/>
        <end position="180"/>
    </location>
</feature>
<keyword evidence="4 6" id="KW-0472">Membrane</keyword>
<evidence type="ECO:0000313" key="9">
    <source>
        <dbReference type="Proteomes" id="UP000727056"/>
    </source>
</evidence>
<comment type="subcellular location">
    <subcellularLocation>
        <location evidence="1">Cell membrane</location>
        <topology evidence="1">Multi-pass membrane protein</topology>
    </subcellularLocation>
</comment>
<proteinExistence type="predicted"/>
<feature type="transmembrane region" description="Helical" evidence="6">
    <location>
        <begin position="192"/>
        <end position="211"/>
    </location>
</feature>
<feature type="transmembrane region" description="Helical" evidence="6">
    <location>
        <begin position="364"/>
        <end position="386"/>
    </location>
</feature>
<keyword evidence="9" id="KW-1185">Reference proteome</keyword>
<evidence type="ECO:0000256" key="5">
    <source>
        <dbReference type="SAM" id="MobiDB-lite"/>
    </source>
</evidence>
<evidence type="ECO:0000256" key="3">
    <source>
        <dbReference type="ARBA" id="ARBA00022989"/>
    </source>
</evidence>
<dbReference type="PANTHER" id="PTHR23523">
    <property type="match status" value="1"/>
</dbReference>
<evidence type="ECO:0000256" key="6">
    <source>
        <dbReference type="SAM" id="Phobius"/>
    </source>
</evidence>
<comment type="caution">
    <text evidence="8">The sequence shown here is derived from an EMBL/GenBank/DDBJ whole genome shotgun (WGS) entry which is preliminary data.</text>
</comment>
<dbReference type="EMBL" id="JAAVJC010000056">
    <property type="protein sequence ID" value="NJQ15163.1"/>
    <property type="molecule type" value="Genomic_DNA"/>
</dbReference>
<protein>
    <submittedName>
        <fullName evidence="8">MFS transporter</fullName>
    </submittedName>
</protein>
<dbReference type="PANTHER" id="PTHR23523:SF2">
    <property type="entry name" value="2-NITROIMIDAZOLE TRANSPORTER"/>
    <property type="match status" value="1"/>
</dbReference>